<accession>A0A2X4WI81</accession>
<dbReference type="EMBL" id="LS483476">
    <property type="protein sequence ID" value="SQI63756.1"/>
    <property type="molecule type" value="Genomic_DNA"/>
</dbReference>
<organism evidence="1 2">
    <name type="scientific">Lederbergia lenta</name>
    <name type="common">Bacillus lentus</name>
    <dbReference type="NCBI Taxonomy" id="1467"/>
    <lineage>
        <taxon>Bacteria</taxon>
        <taxon>Bacillati</taxon>
        <taxon>Bacillota</taxon>
        <taxon>Bacilli</taxon>
        <taxon>Bacillales</taxon>
        <taxon>Bacillaceae</taxon>
        <taxon>Lederbergia</taxon>
    </lineage>
</organism>
<dbReference type="RefSeq" id="WP_066144627.1">
    <property type="nucleotide sequence ID" value="NZ_CBCSGM010000005.1"/>
</dbReference>
<dbReference type="STRING" id="1348624.GCA_001591545_03250"/>
<sequence>MKSHPLFGAQDQNEIRVKFDDKGSKGTISEGIGTLLPFSKHRTIGIVCIGTDRSTGDSLGPLVGTFLKEAGLKRFQVYGTLEDPVHAVNLEEKLQLIHDTHFRPFIIGIDACLGKLNSIGSIKVGIGPVKPGSAVNKDLTPVGDIHITGIVNVGGYMELFVLQNTRLSLVMSMAKQIAAAIIEADKAYYENKKSYLQLEWDMERESHIK</sequence>
<dbReference type="NCBIfam" id="TIGR02841">
    <property type="entry name" value="spore_YyaC"/>
    <property type="match status" value="1"/>
</dbReference>
<dbReference type="KEGG" id="blen:NCTC4824_04284"/>
<protein>
    <submittedName>
        <fullName evidence="1">Sporulation protein YyaC</fullName>
    </submittedName>
</protein>
<dbReference type="Proteomes" id="UP000249134">
    <property type="component" value="Chromosome 1"/>
</dbReference>
<evidence type="ECO:0000313" key="1">
    <source>
        <dbReference type="EMBL" id="SQI63756.1"/>
    </source>
</evidence>
<proteinExistence type="predicted"/>
<evidence type="ECO:0000313" key="2">
    <source>
        <dbReference type="Proteomes" id="UP000249134"/>
    </source>
</evidence>
<keyword evidence="2" id="KW-1185">Reference proteome</keyword>
<dbReference type="Pfam" id="PF06866">
    <property type="entry name" value="DUF1256"/>
    <property type="match status" value="1"/>
</dbReference>
<dbReference type="InterPro" id="IPR023430">
    <property type="entry name" value="Pept_HybD-like_dom_sf"/>
</dbReference>
<name>A0A2X4WI81_LEDLE</name>
<dbReference type="AlphaFoldDB" id="A0A2X4WI81"/>
<dbReference type="InterPro" id="IPR009665">
    <property type="entry name" value="YyaC"/>
</dbReference>
<gene>
    <name evidence="1" type="ORF">NCTC4824_04284</name>
</gene>
<dbReference type="SUPFAM" id="SSF53163">
    <property type="entry name" value="HybD-like"/>
    <property type="match status" value="1"/>
</dbReference>
<reference evidence="1 2" key="1">
    <citation type="submission" date="2018-06" db="EMBL/GenBank/DDBJ databases">
        <authorList>
            <consortium name="Pathogen Informatics"/>
            <person name="Doyle S."/>
        </authorList>
    </citation>
    <scope>NUCLEOTIDE SEQUENCE [LARGE SCALE GENOMIC DNA]</scope>
    <source>
        <strain evidence="1 2">NCTC4824</strain>
    </source>
</reference>